<evidence type="ECO:0000313" key="1">
    <source>
        <dbReference type="EMBL" id="RAL53735.1"/>
    </source>
</evidence>
<keyword evidence="2" id="KW-1185">Reference proteome</keyword>
<dbReference type="Proteomes" id="UP000249390">
    <property type="component" value="Unassembled WGS sequence"/>
</dbReference>
<reference evidence="1 2" key="1">
    <citation type="submission" date="2018-06" db="EMBL/GenBank/DDBJ databases">
        <title>The Genome of Cuscuta australis (Dodder) Provides Insight into the Evolution of Plant Parasitism.</title>
        <authorList>
            <person name="Liu H."/>
        </authorList>
    </citation>
    <scope>NUCLEOTIDE SEQUENCE [LARGE SCALE GENOMIC DNA]</scope>
    <source>
        <strain evidence="2">cv. Yunnan</strain>
        <tissue evidence="1">Vines</tissue>
    </source>
</reference>
<gene>
    <name evidence="1" type="ORF">DM860_015463</name>
</gene>
<protein>
    <recommendedName>
        <fullName evidence="3">DUF4219 domain-containing protein</fullName>
    </recommendedName>
</protein>
<organism evidence="1 2">
    <name type="scientific">Cuscuta australis</name>
    <dbReference type="NCBI Taxonomy" id="267555"/>
    <lineage>
        <taxon>Eukaryota</taxon>
        <taxon>Viridiplantae</taxon>
        <taxon>Streptophyta</taxon>
        <taxon>Embryophyta</taxon>
        <taxon>Tracheophyta</taxon>
        <taxon>Spermatophyta</taxon>
        <taxon>Magnoliopsida</taxon>
        <taxon>eudicotyledons</taxon>
        <taxon>Gunneridae</taxon>
        <taxon>Pentapetalae</taxon>
        <taxon>asterids</taxon>
        <taxon>lamiids</taxon>
        <taxon>Solanales</taxon>
        <taxon>Convolvulaceae</taxon>
        <taxon>Cuscuteae</taxon>
        <taxon>Cuscuta</taxon>
        <taxon>Cuscuta subgen. Grammica</taxon>
        <taxon>Cuscuta sect. Cleistogrammica</taxon>
    </lineage>
</organism>
<sequence>MAQMDSQSIHRPPFFNGQNYSYWKMRMEYFIQSIDFDLWLNVLHGRFVPSSGDFAGLSLEDKRKLSMNAKAINILHCSLGPDEFARVRTWKMAKRVWDLLEATPEGDISTKKMMIALGNSEYESFKKGQCETIQDMNKRFNEIVNKLNKLGKTYSTCELNTKILFSLPKEWHSSIVDLLPKCDKAKTAHIWSSLYSHELLLRKIKEEEM</sequence>
<dbReference type="PANTHER" id="PTHR34676">
    <property type="entry name" value="DUF4219 DOMAIN-CONTAINING PROTEIN-RELATED"/>
    <property type="match status" value="1"/>
</dbReference>
<evidence type="ECO:0008006" key="3">
    <source>
        <dbReference type="Google" id="ProtNLM"/>
    </source>
</evidence>
<name>A0A328E6U5_9ASTE</name>
<dbReference type="Pfam" id="PF14223">
    <property type="entry name" value="Retrotran_gag_2"/>
    <property type="match status" value="1"/>
</dbReference>
<evidence type="ECO:0000313" key="2">
    <source>
        <dbReference type="Proteomes" id="UP000249390"/>
    </source>
</evidence>
<comment type="caution">
    <text evidence="1">The sequence shown here is derived from an EMBL/GenBank/DDBJ whole genome shotgun (WGS) entry which is preliminary data.</text>
</comment>
<dbReference type="PANTHER" id="PTHR34676:SF8">
    <property type="entry name" value="TRANSMEMBRANE PROTEIN"/>
    <property type="match status" value="1"/>
</dbReference>
<proteinExistence type="predicted"/>
<dbReference type="EMBL" id="NQVE01000017">
    <property type="protein sequence ID" value="RAL53735.1"/>
    <property type="molecule type" value="Genomic_DNA"/>
</dbReference>
<accession>A0A328E6U5</accession>
<dbReference type="AlphaFoldDB" id="A0A328E6U5"/>